<dbReference type="SMART" id="SM00354">
    <property type="entry name" value="HTH_LACI"/>
    <property type="match status" value="1"/>
</dbReference>
<dbReference type="PROSITE" id="PS50932">
    <property type="entry name" value="HTH_LACI_2"/>
    <property type="match status" value="1"/>
</dbReference>
<dbReference type="OrthoDB" id="9796186at2"/>
<comment type="caution">
    <text evidence="6">The sequence shown here is derived from an EMBL/GenBank/DDBJ whole genome shotgun (WGS) entry which is preliminary data.</text>
</comment>
<evidence type="ECO:0000259" key="5">
    <source>
        <dbReference type="PROSITE" id="PS50932"/>
    </source>
</evidence>
<dbReference type="InterPro" id="IPR028082">
    <property type="entry name" value="Peripla_BP_I"/>
</dbReference>
<dbReference type="PROSITE" id="PS00356">
    <property type="entry name" value="HTH_LACI_1"/>
    <property type="match status" value="1"/>
</dbReference>
<evidence type="ECO:0000256" key="2">
    <source>
        <dbReference type="ARBA" id="ARBA00023015"/>
    </source>
</evidence>
<evidence type="ECO:0000256" key="1">
    <source>
        <dbReference type="ARBA" id="ARBA00022491"/>
    </source>
</evidence>
<dbReference type="Proteomes" id="UP000078534">
    <property type="component" value="Unassembled WGS sequence"/>
</dbReference>
<dbReference type="Gene3D" id="1.10.260.40">
    <property type="entry name" value="lambda repressor-like DNA-binding domains"/>
    <property type="match status" value="1"/>
</dbReference>
<proteinExistence type="predicted"/>
<reference evidence="7" key="1">
    <citation type="submission" date="2016-04" db="EMBL/GenBank/DDBJ databases">
        <authorList>
            <person name="Lyu Z."/>
            <person name="Lyu W."/>
        </authorList>
    </citation>
    <scope>NUCLEOTIDE SEQUENCE [LARGE SCALE GENOMIC DNA]</scope>
    <source>
        <strain evidence="7">C44</strain>
    </source>
</reference>
<dbReference type="RefSeq" id="WP_066323655.1">
    <property type="nucleotide sequence ID" value="NZ_LWSG01000001.1"/>
</dbReference>
<keyword evidence="7" id="KW-1185">Reference proteome</keyword>
<sequence length="337" mass="37544">MVRIVDVAKKANVSTATVSRVISKPDTVREETINKVLRAIKELNYHPNVLARQLRTSETKTVIVVIPDISNPFFSKVLRGIENLASANGYQVLLGDAGNDSEQESRYLDMLRQKKADGMILLTAKMKPEIVEEMANEFPVVLACEYIEGSSIPTISIDNVSSARKATEYLIQLGHRRIGTISGPLDSVLGQDRLKGFYQAMARYSISVDPVLVQEGHFNYESGFNLMKKFLALSRMPTGVFAANDEMALGAIRAIRTMNLRVPEDISIIGFDDIHFSSIFEPALTTISQPAFEIGSKAMELLIMLMDKKKIEKNQYILDDSLVIRESCSKINKSLHV</sequence>
<dbReference type="CDD" id="cd06284">
    <property type="entry name" value="PBP1_LacI-like"/>
    <property type="match status" value="1"/>
</dbReference>
<keyword evidence="1" id="KW-0678">Repressor</keyword>
<dbReference type="GO" id="GO:0000976">
    <property type="term" value="F:transcription cis-regulatory region binding"/>
    <property type="evidence" value="ECO:0007669"/>
    <property type="project" value="TreeGrafter"/>
</dbReference>
<keyword evidence="4" id="KW-0804">Transcription</keyword>
<dbReference type="SUPFAM" id="SSF53822">
    <property type="entry name" value="Periplasmic binding protein-like I"/>
    <property type="match status" value="1"/>
</dbReference>
<dbReference type="InterPro" id="IPR000843">
    <property type="entry name" value="HTH_LacI"/>
</dbReference>
<dbReference type="CDD" id="cd01392">
    <property type="entry name" value="HTH_LacI"/>
    <property type="match status" value="1"/>
</dbReference>
<gene>
    <name evidence="6" type="ORF">A6K24_00175</name>
</gene>
<evidence type="ECO:0000256" key="4">
    <source>
        <dbReference type="ARBA" id="ARBA00023163"/>
    </source>
</evidence>
<dbReference type="Gene3D" id="3.40.50.2300">
    <property type="match status" value="2"/>
</dbReference>
<dbReference type="PANTHER" id="PTHR30146">
    <property type="entry name" value="LACI-RELATED TRANSCRIPTIONAL REPRESSOR"/>
    <property type="match status" value="1"/>
</dbReference>
<protein>
    <submittedName>
        <fullName evidence="6">LacI family transcriptional regulator</fullName>
    </submittedName>
</protein>
<dbReference type="InterPro" id="IPR046335">
    <property type="entry name" value="LacI/GalR-like_sensor"/>
</dbReference>
<dbReference type="AlphaFoldDB" id="A0A179T9D1"/>
<dbReference type="SUPFAM" id="SSF47413">
    <property type="entry name" value="lambda repressor-like DNA-binding domains"/>
    <property type="match status" value="1"/>
</dbReference>
<dbReference type="InterPro" id="IPR010982">
    <property type="entry name" value="Lambda_DNA-bd_dom_sf"/>
</dbReference>
<accession>A0A179T9D1</accession>
<dbReference type="GO" id="GO:0003700">
    <property type="term" value="F:DNA-binding transcription factor activity"/>
    <property type="evidence" value="ECO:0007669"/>
    <property type="project" value="TreeGrafter"/>
</dbReference>
<dbReference type="PANTHER" id="PTHR30146:SF151">
    <property type="entry name" value="HTH-TYPE TRANSCRIPTIONAL REPRESSOR CYTR"/>
    <property type="match status" value="1"/>
</dbReference>
<dbReference type="Pfam" id="PF00356">
    <property type="entry name" value="LacI"/>
    <property type="match status" value="1"/>
</dbReference>
<evidence type="ECO:0000313" key="6">
    <source>
        <dbReference type="EMBL" id="OAS89022.1"/>
    </source>
</evidence>
<dbReference type="Pfam" id="PF13377">
    <property type="entry name" value="Peripla_BP_3"/>
    <property type="match status" value="1"/>
</dbReference>
<name>A0A179T9D1_9BACI</name>
<dbReference type="EMBL" id="LWSG01000001">
    <property type="protein sequence ID" value="OAS89022.1"/>
    <property type="molecule type" value="Genomic_DNA"/>
</dbReference>
<feature type="domain" description="HTH lacI-type" evidence="5">
    <location>
        <begin position="2"/>
        <end position="56"/>
    </location>
</feature>
<evidence type="ECO:0000256" key="3">
    <source>
        <dbReference type="ARBA" id="ARBA00023125"/>
    </source>
</evidence>
<evidence type="ECO:0000313" key="7">
    <source>
        <dbReference type="Proteomes" id="UP000078534"/>
    </source>
</evidence>
<keyword evidence="3" id="KW-0238">DNA-binding</keyword>
<keyword evidence="2" id="KW-0805">Transcription regulation</keyword>
<organism evidence="6 7">
    <name type="scientific">Metabacillus litoralis</name>
    <dbReference type="NCBI Taxonomy" id="152268"/>
    <lineage>
        <taxon>Bacteria</taxon>
        <taxon>Bacillati</taxon>
        <taxon>Bacillota</taxon>
        <taxon>Bacilli</taxon>
        <taxon>Bacillales</taxon>
        <taxon>Bacillaceae</taxon>
        <taxon>Metabacillus</taxon>
    </lineage>
</organism>
<dbReference type="STRING" id="152268.A6K24_00175"/>